<dbReference type="Proteomes" id="UP000054928">
    <property type="component" value="Unassembled WGS sequence"/>
</dbReference>
<dbReference type="AlphaFoldDB" id="A0A0P1APY7"/>
<keyword evidence="2" id="KW-1185">Reference proteome</keyword>
<evidence type="ECO:0000313" key="2">
    <source>
        <dbReference type="Proteomes" id="UP000054928"/>
    </source>
</evidence>
<evidence type="ECO:0000313" key="1">
    <source>
        <dbReference type="EMBL" id="CEG43351.1"/>
    </source>
</evidence>
<accession>A0A0P1APY7</accession>
<proteinExistence type="predicted"/>
<name>A0A0P1APY7_PLAHL</name>
<dbReference type="GeneID" id="36408606"/>
<protein>
    <submittedName>
        <fullName evidence="1">Uncharacterized protein</fullName>
    </submittedName>
</protein>
<reference evidence="2" key="1">
    <citation type="submission" date="2014-09" db="EMBL/GenBank/DDBJ databases">
        <authorList>
            <person name="Sharma Rahul"/>
            <person name="Thines Marco"/>
        </authorList>
    </citation>
    <scope>NUCLEOTIDE SEQUENCE [LARGE SCALE GENOMIC DNA]</scope>
</reference>
<organism evidence="1 2">
    <name type="scientific">Plasmopara halstedii</name>
    <name type="common">Downy mildew of sunflower</name>
    <dbReference type="NCBI Taxonomy" id="4781"/>
    <lineage>
        <taxon>Eukaryota</taxon>
        <taxon>Sar</taxon>
        <taxon>Stramenopiles</taxon>
        <taxon>Oomycota</taxon>
        <taxon>Peronosporomycetes</taxon>
        <taxon>Peronosporales</taxon>
        <taxon>Peronosporaceae</taxon>
        <taxon>Plasmopara</taxon>
    </lineage>
</organism>
<dbReference type="EMBL" id="CCYD01000653">
    <property type="protein sequence ID" value="CEG43351.1"/>
    <property type="molecule type" value="Genomic_DNA"/>
</dbReference>
<sequence>MISSPVVHPVSDPAIVGLGEWHSKILWVYDEKKISRHKKTGVVVRVMSLLALSPTKSLSEIDEQSVGSVCRALQAVKLL</sequence>
<dbReference type="RefSeq" id="XP_024579720.1">
    <property type="nucleotide sequence ID" value="XM_024729332.1"/>
</dbReference>